<evidence type="ECO:0000313" key="2">
    <source>
        <dbReference type="Proteomes" id="UP000789860"/>
    </source>
</evidence>
<comment type="caution">
    <text evidence="1">The sequence shown here is derived from an EMBL/GenBank/DDBJ whole genome shotgun (WGS) entry which is preliminary data.</text>
</comment>
<accession>A0ACA9L9A7</accession>
<dbReference type="EMBL" id="CAJVPM010004676">
    <property type="protein sequence ID" value="CAG8516048.1"/>
    <property type="molecule type" value="Genomic_DNA"/>
</dbReference>
<organism evidence="1 2">
    <name type="scientific">Scutellospora calospora</name>
    <dbReference type="NCBI Taxonomy" id="85575"/>
    <lineage>
        <taxon>Eukaryota</taxon>
        <taxon>Fungi</taxon>
        <taxon>Fungi incertae sedis</taxon>
        <taxon>Mucoromycota</taxon>
        <taxon>Glomeromycotina</taxon>
        <taxon>Glomeromycetes</taxon>
        <taxon>Diversisporales</taxon>
        <taxon>Gigasporaceae</taxon>
        <taxon>Scutellospora</taxon>
    </lineage>
</organism>
<evidence type="ECO:0000313" key="1">
    <source>
        <dbReference type="EMBL" id="CAG8516048.1"/>
    </source>
</evidence>
<reference evidence="1" key="1">
    <citation type="submission" date="2021-06" db="EMBL/GenBank/DDBJ databases">
        <authorList>
            <person name="Kallberg Y."/>
            <person name="Tangrot J."/>
            <person name="Rosling A."/>
        </authorList>
    </citation>
    <scope>NUCLEOTIDE SEQUENCE</scope>
    <source>
        <strain evidence="1">AU212A</strain>
    </source>
</reference>
<sequence length="78" mass="8588">SVDLTSSAGPVFLNLLMAVKNTLSEAPYILESLIENIENYLGISFRLQLLNSSVALFLLRSAESKDILAKLFNSTLKQ</sequence>
<proteinExistence type="predicted"/>
<gene>
    <name evidence="1" type="ORF">SCALOS_LOCUS3868</name>
</gene>
<dbReference type="Proteomes" id="UP000789860">
    <property type="component" value="Unassembled WGS sequence"/>
</dbReference>
<keyword evidence="2" id="KW-1185">Reference proteome</keyword>
<feature type="non-terminal residue" evidence="1">
    <location>
        <position position="1"/>
    </location>
</feature>
<protein>
    <submittedName>
        <fullName evidence="1">699_t:CDS:1</fullName>
    </submittedName>
</protein>
<name>A0ACA9L9A7_9GLOM</name>